<dbReference type="PRINTS" id="PR00359">
    <property type="entry name" value="BP450"/>
</dbReference>
<dbReference type="Pfam" id="PF00067">
    <property type="entry name" value="p450"/>
    <property type="match status" value="1"/>
</dbReference>
<gene>
    <name evidence="2" type="ORF">Q8A64_17710</name>
</gene>
<name>A0ABU1BTE9_9BURK</name>
<organism evidence="2 3">
    <name type="scientific">Keguizhuia sedimenti</name>
    <dbReference type="NCBI Taxonomy" id="3064264"/>
    <lineage>
        <taxon>Bacteria</taxon>
        <taxon>Pseudomonadati</taxon>
        <taxon>Pseudomonadota</taxon>
        <taxon>Betaproteobacteria</taxon>
        <taxon>Burkholderiales</taxon>
        <taxon>Oxalobacteraceae</taxon>
        <taxon>Keguizhuia</taxon>
    </lineage>
</organism>
<dbReference type="Proteomes" id="UP001225596">
    <property type="component" value="Unassembled WGS sequence"/>
</dbReference>
<sequence length="395" mass="44687">MIEKPAYDWNPRSDDVQKDQIAAYDDMRHRCPVAHSEYLNWSLFRHEDVVRALHAHETFSNSVSNRLVVPNGMDPPQHTLYRRIIEPYFNAQRMEAFEPVCRQIAIELVANLPRAGEVEFISAFAEDFALRVQAAFLGWPTKLHEPLRRWTRRNHEATLARDRTAMEDVAYEFDRYIRSLLMERRNAGASAPNDLTTSLMRERVGDRLINDEEIVSILRNWTVGELSTISASVGILAYYLAGRPDLQQQLREQPALLPAAIDEILRIHAPLIANRRIATAPVEFCGRTLPADARVTLMWASANRDETVFGDPDTFRLDRDPALNLLYGAGIHICPGAPLARLELRIVMEELLGQNSRIALASGQAPVKAVYPASGFSSLPLRVERPAKDDAVFSQ</sequence>
<comment type="similarity">
    <text evidence="1">Belongs to the cytochrome P450 family.</text>
</comment>
<dbReference type="PANTHER" id="PTHR46696:SF6">
    <property type="entry name" value="P450, PUTATIVE (EUROFUNG)-RELATED"/>
    <property type="match status" value="1"/>
</dbReference>
<proteinExistence type="inferred from homology"/>
<dbReference type="CDD" id="cd11079">
    <property type="entry name" value="Cyp_unk"/>
    <property type="match status" value="1"/>
</dbReference>
<evidence type="ECO:0000313" key="2">
    <source>
        <dbReference type="EMBL" id="MDQ9172252.1"/>
    </source>
</evidence>
<protein>
    <submittedName>
        <fullName evidence="2">Cytochrome P450</fullName>
    </submittedName>
</protein>
<reference evidence="2 3" key="1">
    <citation type="submission" date="2023-08" db="EMBL/GenBank/DDBJ databases">
        <title>Oxalobacteraceae gen .nov., isolated from river sludge outside the plant.</title>
        <authorList>
            <person name="Zhao S.Y."/>
        </authorList>
    </citation>
    <scope>NUCLEOTIDE SEQUENCE [LARGE SCALE GENOMIC DNA]</scope>
    <source>
        <strain evidence="2 3">R-40</strain>
    </source>
</reference>
<dbReference type="InterPro" id="IPR001128">
    <property type="entry name" value="Cyt_P450"/>
</dbReference>
<dbReference type="SUPFAM" id="SSF48264">
    <property type="entry name" value="Cytochrome P450"/>
    <property type="match status" value="1"/>
</dbReference>
<evidence type="ECO:0000313" key="3">
    <source>
        <dbReference type="Proteomes" id="UP001225596"/>
    </source>
</evidence>
<comment type="caution">
    <text evidence="2">The sequence shown here is derived from an EMBL/GenBank/DDBJ whole genome shotgun (WGS) entry which is preliminary data.</text>
</comment>
<dbReference type="InterPro" id="IPR002397">
    <property type="entry name" value="Cyt_P450_B"/>
</dbReference>
<dbReference type="RefSeq" id="WP_338438274.1">
    <property type="nucleotide sequence ID" value="NZ_JAUYVH010000019.1"/>
</dbReference>
<dbReference type="PANTHER" id="PTHR46696">
    <property type="entry name" value="P450, PUTATIVE (EUROFUNG)-RELATED"/>
    <property type="match status" value="1"/>
</dbReference>
<accession>A0ABU1BTE9</accession>
<dbReference type="InterPro" id="IPR036396">
    <property type="entry name" value="Cyt_P450_sf"/>
</dbReference>
<dbReference type="Gene3D" id="1.10.630.10">
    <property type="entry name" value="Cytochrome P450"/>
    <property type="match status" value="1"/>
</dbReference>
<evidence type="ECO:0000256" key="1">
    <source>
        <dbReference type="ARBA" id="ARBA00010617"/>
    </source>
</evidence>
<keyword evidence="3" id="KW-1185">Reference proteome</keyword>
<dbReference type="EMBL" id="JAUYVH010000019">
    <property type="protein sequence ID" value="MDQ9172252.1"/>
    <property type="molecule type" value="Genomic_DNA"/>
</dbReference>